<dbReference type="InterPro" id="IPR047655">
    <property type="entry name" value="Transpos_IS630-like"/>
</dbReference>
<dbReference type="InterPro" id="IPR036397">
    <property type="entry name" value="RNaseH_sf"/>
</dbReference>
<proteinExistence type="predicted"/>
<dbReference type="AlphaFoldDB" id="A0A2H0XAT9"/>
<dbReference type="EMBL" id="PEYU01000091">
    <property type="protein sequence ID" value="PIS22050.1"/>
    <property type="molecule type" value="Genomic_DNA"/>
</dbReference>
<dbReference type="Gene3D" id="3.30.420.10">
    <property type="entry name" value="Ribonuclease H-like superfamily/Ribonuclease H"/>
    <property type="match status" value="1"/>
</dbReference>
<dbReference type="InterPro" id="IPR038717">
    <property type="entry name" value="Tc1-like_DDE_dom"/>
</dbReference>
<protein>
    <recommendedName>
        <fullName evidence="1">Tc1-like transposase DDE domain-containing protein</fullName>
    </recommendedName>
</protein>
<name>A0A2H0XAT9_UNCKA</name>
<feature type="domain" description="Tc1-like transposase DDE" evidence="1">
    <location>
        <begin position="147"/>
        <end position="254"/>
    </location>
</feature>
<evidence type="ECO:0000259" key="1">
    <source>
        <dbReference type="Pfam" id="PF13358"/>
    </source>
</evidence>
<accession>A0A2H0XAT9</accession>
<dbReference type="Proteomes" id="UP000231252">
    <property type="component" value="Unassembled WGS sequence"/>
</dbReference>
<dbReference type="GO" id="GO:0003676">
    <property type="term" value="F:nucleic acid binding"/>
    <property type="evidence" value="ECO:0007669"/>
    <property type="project" value="InterPro"/>
</dbReference>
<dbReference type="Pfam" id="PF13358">
    <property type="entry name" value="DDE_3"/>
    <property type="match status" value="1"/>
</dbReference>
<organism evidence="2 3">
    <name type="scientific">candidate division WWE3 bacterium CG08_land_8_20_14_0_20_41_10</name>
    <dbReference type="NCBI Taxonomy" id="1975085"/>
    <lineage>
        <taxon>Bacteria</taxon>
        <taxon>Katanobacteria</taxon>
    </lineage>
</organism>
<dbReference type="NCBIfam" id="NF033545">
    <property type="entry name" value="transpos_IS630"/>
    <property type="match status" value="1"/>
</dbReference>
<evidence type="ECO:0000313" key="3">
    <source>
        <dbReference type="Proteomes" id="UP000231252"/>
    </source>
</evidence>
<evidence type="ECO:0000313" key="2">
    <source>
        <dbReference type="EMBL" id="PIS22050.1"/>
    </source>
</evidence>
<sequence length="267" mass="31919">MCNRGIHQEEVAELVVKNIRSVGRYIQAFNNERMASLFSGYVNNENASKLTREQKKEIRRVLRRKSSRDAIPTRFWDIPKLKDYVKAEFGIVYESDVSYHFCLDSQTFPKYPNKLSPRKDEKQIKKRIREIRKEIRPFLKDDGWIVLASDETRLQLEAEIRRAWLLKGKRTIVKTERSDEHQNYLGFLDQKNWKCRLFEIKRGNQIETVRVLKKLMLSYADKKVCVVWDNAKWHKGKLIRKELSRCRKLEKLHLVNSPPIRTREKSN</sequence>
<comment type="caution">
    <text evidence="2">The sequence shown here is derived from an EMBL/GenBank/DDBJ whole genome shotgun (WGS) entry which is preliminary data.</text>
</comment>
<gene>
    <name evidence="2" type="ORF">COT50_04010</name>
</gene>
<reference evidence="3" key="1">
    <citation type="submission" date="2017-09" db="EMBL/GenBank/DDBJ databases">
        <title>Depth-based differentiation of microbial function through sediment-hosted aquifers and enrichment of novel symbionts in the deep terrestrial subsurface.</title>
        <authorList>
            <person name="Probst A.J."/>
            <person name="Ladd B."/>
            <person name="Jarett J.K."/>
            <person name="Geller-Mcgrath D.E."/>
            <person name="Sieber C.M.K."/>
            <person name="Emerson J.B."/>
            <person name="Anantharaman K."/>
            <person name="Thomas B.C."/>
            <person name="Malmstrom R."/>
            <person name="Stieglmeier M."/>
            <person name="Klingl A."/>
            <person name="Woyke T."/>
            <person name="Ryan C.M."/>
            <person name="Banfield J.F."/>
        </authorList>
    </citation>
    <scope>NUCLEOTIDE SEQUENCE [LARGE SCALE GENOMIC DNA]</scope>
</reference>